<dbReference type="GeneID" id="94825894"/>
<name>A0A1J4KQL4_9EUKA</name>
<organism evidence="1 2">
    <name type="scientific">Tritrichomonas foetus</name>
    <dbReference type="NCBI Taxonomy" id="1144522"/>
    <lineage>
        <taxon>Eukaryota</taxon>
        <taxon>Metamonada</taxon>
        <taxon>Parabasalia</taxon>
        <taxon>Tritrichomonadida</taxon>
        <taxon>Tritrichomonadidae</taxon>
        <taxon>Tritrichomonas</taxon>
    </lineage>
</organism>
<proteinExistence type="predicted"/>
<accession>A0A1J4KQL4</accession>
<comment type="caution">
    <text evidence="1">The sequence shown here is derived from an EMBL/GenBank/DDBJ whole genome shotgun (WGS) entry which is preliminary data.</text>
</comment>
<dbReference type="Proteomes" id="UP000179807">
    <property type="component" value="Unassembled WGS sequence"/>
</dbReference>
<dbReference type="RefSeq" id="XP_068366675.1">
    <property type="nucleotide sequence ID" value="XM_068491190.1"/>
</dbReference>
<dbReference type="AlphaFoldDB" id="A0A1J4KQL4"/>
<keyword evidence="2" id="KW-1185">Reference proteome</keyword>
<evidence type="ECO:0000313" key="2">
    <source>
        <dbReference type="Proteomes" id="UP000179807"/>
    </source>
</evidence>
<dbReference type="EMBL" id="MLAK01000509">
    <property type="protein sequence ID" value="OHT13539.1"/>
    <property type="molecule type" value="Genomic_DNA"/>
</dbReference>
<protein>
    <submittedName>
        <fullName evidence="1">Uncharacterized protein</fullName>
    </submittedName>
</protein>
<reference evidence="1" key="1">
    <citation type="submission" date="2016-10" db="EMBL/GenBank/DDBJ databases">
        <authorList>
            <person name="Benchimol M."/>
            <person name="Almeida L.G."/>
            <person name="Vasconcelos A.T."/>
            <person name="Perreira-Neves A."/>
            <person name="Rosa I.A."/>
            <person name="Tasca T."/>
            <person name="Bogo M.R."/>
            <person name="de Souza W."/>
        </authorList>
    </citation>
    <scope>NUCLEOTIDE SEQUENCE [LARGE SCALE GENOMIC DNA]</scope>
    <source>
        <strain evidence="1">K</strain>
    </source>
</reference>
<evidence type="ECO:0000313" key="1">
    <source>
        <dbReference type="EMBL" id="OHT13539.1"/>
    </source>
</evidence>
<dbReference type="VEuPathDB" id="TrichDB:TRFO_03271"/>
<gene>
    <name evidence="1" type="ORF">TRFO_03271</name>
</gene>
<sequence>MKAFKAFNDSYDEERMRDEYFFKILQTMGNPFTAEEIRQLKWLIHKDDGPNASGEDFIIENFVKMLYAPKPEPEET</sequence>